<feature type="domain" description="BPM/SPOP BACK" evidence="4">
    <location>
        <begin position="201"/>
        <end position="255"/>
    </location>
</feature>
<keyword evidence="6" id="KW-1185">Reference proteome</keyword>
<dbReference type="SUPFAM" id="SSF49599">
    <property type="entry name" value="TRAF domain-like"/>
    <property type="match status" value="1"/>
</dbReference>
<name>A0A835KP55_9POAL</name>
<dbReference type="GO" id="GO:0016567">
    <property type="term" value="P:protein ubiquitination"/>
    <property type="evidence" value="ECO:0007669"/>
    <property type="project" value="InterPro"/>
</dbReference>
<comment type="pathway">
    <text evidence="1">Protein modification; protein ubiquitination.</text>
</comment>
<gene>
    <name evidence="5" type="ORF">HU200_011366</name>
</gene>
<proteinExistence type="inferred from homology"/>
<dbReference type="CDD" id="cd00121">
    <property type="entry name" value="MATH"/>
    <property type="match status" value="1"/>
</dbReference>
<dbReference type="AlphaFoldDB" id="A0A835KP55"/>
<dbReference type="EMBL" id="JACEFO010000841">
    <property type="protein sequence ID" value="KAF8754893.1"/>
    <property type="molecule type" value="Genomic_DNA"/>
</dbReference>
<feature type="domain" description="MATH" evidence="3">
    <location>
        <begin position="30"/>
        <end position="75"/>
    </location>
</feature>
<evidence type="ECO:0008006" key="7">
    <source>
        <dbReference type="Google" id="ProtNLM"/>
    </source>
</evidence>
<dbReference type="InterPro" id="IPR045005">
    <property type="entry name" value="BPM1-6"/>
</dbReference>
<dbReference type="Pfam" id="PF24570">
    <property type="entry name" value="BACK_BPM_SPOP"/>
    <property type="match status" value="1"/>
</dbReference>
<dbReference type="Proteomes" id="UP000636709">
    <property type="component" value="Unassembled WGS sequence"/>
</dbReference>
<evidence type="ECO:0000259" key="3">
    <source>
        <dbReference type="Pfam" id="PF22486"/>
    </source>
</evidence>
<comment type="caution">
    <text evidence="5">The sequence shown here is derived from an EMBL/GenBank/DDBJ whole genome shotgun (WGS) entry which is preliminary data.</text>
</comment>
<evidence type="ECO:0000256" key="2">
    <source>
        <dbReference type="ARBA" id="ARBA00010846"/>
    </source>
</evidence>
<sequence>MQDSSAAAAPAMAGESMSASSIAAEAVTGSHVLKIVGYSRTKALGNGGSIKSSVFDLGGHRWYITYYPDGSKVQKAEEGWGYPWFIKKASLEESTYLKDDSFRVQCDVTVSKEFRVEDTTQFVTVPPSDMHRHFADLLQDGEGADVTFQAELFGPMKEKAMSSIRIDDMEARVFKAMLHFIYTDTMPDIDKEDAFHIDTSTVATTLALAEQHSCHGLKKACLNFLDLPSHLKAAMENEGFDHLMSSCPSVVKELMAKLCSLSLPSSLPRASLVRKRWFRLV</sequence>
<accession>A0A835KP55</accession>
<dbReference type="InterPro" id="IPR002083">
    <property type="entry name" value="MATH/TRAF_dom"/>
</dbReference>
<dbReference type="InterPro" id="IPR056423">
    <property type="entry name" value="BACK_BPM_SPOP"/>
</dbReference>
<evidence type="ECO:0000313" key="5">
    <source>
        <dbReference type="EMBL" id="KAF8754893.1"/>
    </source>
</evidence>
<dbReference type="InterPro" id="IPR008974">
    <property type="entry name" value="TRAF-like"/>
</dbReference>
<dbReference type="Gene3D" id="1.25.40.420">
    <property type="match status" value="1"/>
</dbReference>
<dbReference type="Gene3D" id="2.60.210.10">
    <property type="entry name" value="Apoptosis, Tumor Necrosis Factor Receptor Associated Protein 2, Chain A"/>
    <property type="match status" value="2"/>
</dbReference>
<dbReference type="OrthoDB" id="6359816at2759"/>
<dbReference type="Pfam" id="PF22486">
    <property type="entry name" value="MATH_2"/>
    <property type="match status" value="1"/>
</dbReference>
<evidence type="ECO:0000256" key="1">
    <source>
        <dbReference type="ARBA" id="ARBA00004906"/>
    </source>
</evidence>
<dbReference type="InterPro" id="IPR011333">
    <property type="entry name" value="SKP1/BTB/POZ_sf"/>
</dbReference>
<comment type="similarity">
    <text evidence="2">Belongs to the Tdpoz family.</text>
</comment>
<evidence type="ECO:0000259" key="4">
    <source>
        <dbReference type="Pfam" id="PF24570"/>
    </source>
</evidence>
<reference evidence="5" key="1">
    <citation type="submission" date="2020-07" db="EMBL/GenBank/DDBJ databases">
        <title>Genome sequence and genetic diversity analysis of an under-domesticated orphan crop, white fonio (Digitaria exilis).</title>
        <authorList>
            <person name="Bennetzen J.L."/>
            <person name="Chen S."/>
            <person name="Ma X."/>
            <person name="Wang X."/>
            <person name="Yssel A.E.J."/>
            <person name="Chaluvadi S.R."/>
            <person name="Johnson M."/>
            <person name="Gangashetty P."/>
            <person name="Hamidou F."/>
            <person name="Sanogo M.D."/>
            <person name="Zwaenepoel A."/>
            <person name="Wallace J."/>
            <person name="Van De Peer Y."/>
            <person name="Van Deynze A."/>
        </authorList>
    </citation>
    <scope>NUCLEOTIDE SEQUENCE</scope>
    <source>
        <tissue evidence="5">Leaves</tissue>
    </source>
</reference>
<dbReference type="PANTHER" id="PTHR26379">
    <property type="entry name" value="BTB/POZ AND MATH DOMAIN-CONTAINING PROTEIN 1"/>
    <property type="match status" value="1"/>
</dbReference>
<protein>
    <recommendedName>
        <fullName evidence="7">MATH domain-containing protein</fullName>
    </recommendedName>
</protein>
<dbReference type="PANTHER" id="PTHR26379:SF483">
    <property type="entry name" value="OS11G0619800 PROTEIN"/>
    <property type="match status" value="1"/>
</dbReference>
<evidence type="ECO:0000313" key="6">
    <source>
        <dbReference type="Proteomes" id="UP000636709"/>
    </source>
</evidence>
<dbReference type="SUPFAM" id="SSF54695">
    <property type="entry name" value="POZ domain"/>
    <property type="match status" value="1"/>
</dbReference>
<organism evidence="5 6">
    <name type="scientific">Digitaria exilis</name>
    <dbReference type="NCBI Taxonomy" id="1010633"/>
    <lineage>
        <taxon>Eukaryota</taxon>
        <taxon>Viridiplantae</taxon>
        <taxon>Streptophyta</taxon>
        <taxon>Embryophyta</taxon>
        <taxon>Tracheophyta</taxon>
        <taxon>Spermatophyta</taxon>
        <taxon>Magnoliopsida</taxon>
        <taxon>Liliopsida</taxon>
        <taxon>Poales</taxon>
        <taxon>Poaceae</taxon>
        <taxon>PACMAD clade</taxon>
        <taxon>Panicoideae</taxon>
        <taxon>Panicodae</taxon>
        <taxon>Paniceae</taxon>
        <taxon>Anthephorinae</taxon>
        <taxon>Digitaria</taxon>
    </lineage>
</organism>